<dbReference type="RefSeq" id="WP_125955500.1">
    <property type="nucleotide sequence ID" value="NZ_NGJT01000001.1"/>
</dbReference>
<dbReference type="InterPro" id="IPR010317">
    <property type="entry name" value="WxLIP_PGBD"/>
</dbReference>
<dbReference type="OrthoDB" id="2148359at2"/>
<protein>
    <submittedName>
        <fullName evidence="5">Uncharacterized protein</fullName>
    </submittedName>
</protein>
<sequence length="362" mass="41053">MREKLRVSQLVVTLLSVMVCAFFGASDVVFAEEAESPAGFNYKINYPDNQTDKSLGYYKLMVEPGQEQKLSMTFNNPSKEKISVSIAINSAKTNQNGVIEYGISKIKKDDSLKFDLKDILKGPEKVELAPDETKTVEFTVKMPDEAYDGVISGGIEIQKDNQEGTKTEEGGTKIINKYAYVVGVVLQENDKDVPPELKLNKVEPGQSNYRNAIFINFSNIMPSYVNDMTTEVKIMKKGSETVLYEKKQTAMRMAPNSFINYPVSMNGEPMKPGNYEADILVTSGERNQTWHWKQAFEITSEEADKFNNRDVGLVQEKGFNWKLVAMIVGLLLIIIFIIVFLLYRKKKKEEAKKKKSKRRNKK</sequence>
<organism evidence="5 6">
    <name type="scientific">Vagococcus bubulae</name>
    <dbReference type="NCBI Taxonomy" id="1977868"/>
    <lineage>
        <taxon>Bacteria</taxon>
        <taxon>Bacillati</taxon>
        <taxon>Bacillota</taxon>
        <taxon>Bacilli</taxon>
        <taxon>Lactobacillales</taxon>
        <taxon>Enterococcaceae</taxon>
        <taxon>Vagococcus</taxon>
    </lineage>
</organism>
<keyword evidence="1" id="KW-0472">Membrane</keyword>
<keyword evidence="6" id="KW-1185">Reference proteome</keyword>
<evidence type="ECO:0000313" key="5">
    <source>
        <dbReference type="EMBL" id="RST96157.1"/>
    </source>
</evidence>
<dbReference type="AlphaFoldDB" id="A0A429ZR40"/>
<evidence type="ECO:0000313" key="6">
    <source>
        <dbReference type="Proteomes" id="UP000288490"/>
    </source>
</evidence>
<dbReference type="Pfam" id="PF11797">
    <property type="entry name" value="WxLIP_HBD"/>
    <property type="match status" value="1"/>
</dbReference>
<keyword evidence="1" id="KW-1133">Transmembrane helix</keyword>
<dbReference type="InterPro" id="IPR021759">
    <property type="entry name" value="WxLIP_HBD"/>
</dbReference>
<dbReference type="EMBL" id="NGJT01000001">
    <property type="protein sequence ID" value="RST96157.1"/>
    <property type="molecule type" value="Genomic_DNA"/>
</dbReference>
<proteinExistence type="predicted"/>
<keyword evidence="1" id="KW-0812">Transmembrane</keyword>
<evidence type="ECO:0000256" key="1">
    <source>
        <dbReference type="SAM" id="Phobius"/>
    </source>
</evidence>
<evidence type="ECO:0000259" key="3">
    <source>
        <dbReference type="Pfam" id="PF06030"/>
    </source>
</evidence>
<keyword evidence="2" id="KW-0732">Signal</keyword>
<feature type="chain" id="PRO_5019507806" evidence="2">
    <location>
        <begin position="32"/>
        <end position="362"/>
    </location>
</feature>
<name>A0A429ZR40_9ENTE</name>
<dbReference type="Proteomes" id="UP000288490">
    <property type="component" value="Unassembled WGS sequence"/>
</dbReference>
<reference evidence="5 6" key="1">
    <citation type="submission" date="2017-05" db="EMBL/GenBank/DDBJ databases">
        <title>Vagococcus spp. assemblies.</title>
        <authorList>
            <person name="Gulvik C.A."/>
        </authorList>
    </citation>
    <scope>NUCLEOTIDE SEQUENCE [LARGE SCALE GENOMIC DNA]</scope>
    <source>
        <strain evidence="5 6">SS1994</strain>
    </source>
</reference>
<feature type="signal peptide" evidence="2">
    <location>
        <begin position="1"/>
        <end position="31"/>
    </location>
</feature>
<evidence type="ECO:0000259" key="4">
    <source>
        <dbReference type="Pfam" id="PF11797"/>
    </source>
</evidence>
<accession>A0A429ZR40</accession>
<feature type="domain" description="WxL Interacting Protein peptidoglycan binding" evidence="3">
    <location>
        <begin position="40"/>
        <end position="158"/>
    </location>
</feature>
<dbReference type="Pfam" id="PF06030">
    <property type="entry name" value="WxLIP_PGBD"/>
    <property type="match status" value="1"/>
</dbReference>
<evidence type="ECO:0000256" key="2">
    <source>
        <dbReference type="SAM" id="SignalP"/>
    </source>
</evidence>
<gene>
    <name evidence="5" type="ORF">CBF36_00025</name>
</gene>
<comment type="caution">
    <text evidence="5">The sequence shown here is derived from an EMBL/GenBank/DDBJ whole genome shotgun (WGS) entry which is preliminary data.</text>
</comment>
<feature type="domain" description="WxL Interacting Protein host binding" evidence="4">
    <location>
        <begin position="171"/>
        <end position="307"/>
    </location>
</feature>
<feature type="transmembrane region" description="Helical" evidence="1">
    <location>
        <begin position="323"/>
        <end position="343"/>
    </location>
</feature>